<comment type="caution">
    <text evidence="1">The sequence shown here is derived from an EMBL/GenBank/DDBJ whole genome shotgun (WGS) entry which is preliminary data.</text>
</comment>
<dbReference type="RefSeq" id="WP_308982203.1">
    <property type="nucleotide sequence ID" value="NZ_JAVIDL010000061.1"/>
</dbReference>
<dbReference type="EMBL" id="JAVIDL010000061">
    <property type="protein sequence ID" value="MDQ8937240.1"/>
    <property type="molecule type" value="Genomic_DNA"/>
</dbReference>
<dbReference type="AlphaFoldDB" id="A0AAW8JF75"/>
<reference evidence="1" key="1">
    <citation type="submission" date="2023-08" db="EMBL/GenBank/DDBJ databases">
        <title>Emergence of clinically-relevant ST2 carbapenem-resistant Acinetobacter baumannii strains in hospital sewages in Zhejiang, East of China.</title>
        <authorList>
            <person name="Kaichao C."/>
            <person name="Zhang R."/>
        </authorList>
    </citation>
    <scope>NUCLEOTIDE SEQUENCE</scope>
    <source>
        <strain evidence="1">M-RB-37</strain>
    </source>
</reference>
<protein>
    <submittedName>
        <fullName evidence="1">Uncharacterized protein</fullName>
    </submittedName>
</protein>
<accession>A0AAW8JF75</accession>
<organism evidence="1 2">
    <name type="scientific">Acinetobacter rudis</name>
    <dbReference type="NCBI Taxonomy" id="632955"/>
    <lineage>
        <taxon>Bacteria</taxon>
        <taxon>Pseudomonadati</taxon>
        <taxon>Pseudomonadota</taxon>
        <taxon>Gammaproteobacteria</taxon>
        <taxon>Moraxellales</taxon>
        <taxon>Moraxellaceae</taxon>
        <taxon>Acinetobacter</taxon>
    </lineage>
</organism>
<name>A0AAW8JF75_9GAMM</name>
<dbReference type="Proteomes" id="UP001243844">
    <property type="component" value="Unassembled WGS sequence"/>
</dbReference>
<evidence type="ECO:0000313" key="2">
    <source>
        <dbReference type="Proteomes" id="UP001243844"/>
    </source>
</evidence>
<proteinExistence type="predicted"/>
<sequence>MVQSKYLVGIRTNKFDTQSRFLYKYYKSYGMDVVFVYDETSVQTNTSEYIKLSLNIDFLKNNKLYAGVDKVGWLCGDYCLYLMMIECPAYEGYWLIEDDAFIRYEDLRAFFEKPIALGVDFLIGRLNRAHKHWKFINACKQYFGISEVFIALFRGGSTCLNN</sequence>
<evidence type="ECO:0000313" key="1">
    <source>
        <dbReference type="EMBL" id="MDQ8937240.1"/>
    </source>
</evidence>
<gene>
    <name evidence="1" type="ORF">RFH47_16120</name>
</gene>